<evidence type="ECO:0000256" key="1">
    <source>
        <dbReference type="SAM" id="MobiDB-lite"/>
    </source>
</evidence>
<protein>
    <submittedName>
        <fullName evidence="2">Uncharacterized protein</fullName>
    </submittedName>
</protein>
<proteinExistence type="predicted"/>
<reference evidence="2 3" key="1">
    <citation type="submission" date="2023-10" db="EMBL/GenBank/DDBJ databases">
        <title>Draft genome sequence of Xylaria bambusicola isolate GMP-LS, the root and basal stem rot pathogen of sugarcane in Indonesia.</title>
        <authorList>
            <person name="Selvaraj P."/>
            <person name="Muralishankar V."/>
            <person name="Muruganantham S."/>
            <person name="Sp S."/>
            <person name="Haryani S."/>
            <person name="Lau K.J.X."/>
            <person name="Naqvi N.I."/>
        </authorList>
    </citation>
    <scope>NUCLEOTIDE SEQUENCE [LARGE SCALE GENOMIC DNA]</scope>
    <source>
        <strain evidence="2">GMP-LS</strain>
    </source>
</reference>
<sequence>MGLIEKIKFEVRMAHARWRVRRFLKNRPVTPYDPFGQHHPADAEGPNPRNQDSPEGYADAADFQPARSEEMTRALAEALDDKLPPDPAPDPTAKVELNPIIATMRVTVHSSNQSPEMSRALAVAGITD</sequence>
<dbReference type="Proteomes" id="UP001305414">
    <property type="component" value="Unassembled WGS sequence"/>
</dbReference>
<dbReference type="AlphaFoldDB" id="A0AAN7Z6N1"/>
<feature type="region of interest" description="Disordered" evidence="1">
    <location>
        <begin position="28"/>
        <end position="70"/>
    </location>
</feature>
<accession>A0AAN7Z6N1</accession>
<name>A0AAN7Z6N1_9PEZI</name>
<organism evidence="2 3">
    <name type="scientific">Xylaria bambusicola</name>
    <dbReference type="NCBI Taxonomy" id="326684"/>
    <lineage>
        <taxon>Eukaryota</taxon>
        <taxon>Fungi</taxon>
        <taxon>Dikarya</taxon>
        <taxon>Ascomycota</taxon>
        <taxon>Pezizomycotina</taxon>
        <taxon>Sordariomycetes</taxon>
        <taxon>Xylariomycetidae</taxon>
        <taxon>Xylariales</taxon>
        <taxon>Xylariaceae</taxon>
        <taxon>Xylaria</taxon>
    </lineage>
</organism>
<keyword evidence="3" id="KW-1185">Reference proteome</keyword>
<evidence type="ECO:0000313" key="2">
    <source>
        <dbReference type="EMBL" id="KAK5626361.1"/>
    </source>
</evidence>
<dbReference type="EMBL" id="JAWHQM010000003">
    <property type="protein sequence ID" value="KAK5626361.1"/>
    <property type="molecule type" value="Genomic_DNA"/>
</dbReference>
<gene>
    <name evidence="2" type="ORF">RRF57_002076</name>
</gene>
<comment type="caution">
    <text evidence="2">The sequence shown here is derived from an EMBL/GenBank/DDBJ whole genome shotgun (WGS) entry which is preliminary data.</text>
</comment>
<evidence type="ECO:0000313" key="3">
    <source>
        <dbReference type="Proteomes" id="UP001305414"/>
    </source>
</evidence>